<protein>
    <submittedName>
        <fullName evidence="1">Uncharacterized protein</fullName>
    </submittedName>
</protein>
<keyword evidence="2" id="KW-1185">Reference proteome</keyword>
<name>A0ABR5T512_9BURK</name>
<gene>
    <name evidence="1" type="ORF">WS72_25710</name>
</gene>
<sequence length="68" mass="7046">MSNECEAPAIVGFAGSMPAKRGRKCDYGGSARAGARFESAAFIRGDCANEHSRSATLAAIALRRSTPA</sequence>
<reference evidence="1 2" key="1">
    <citation type="submission" date="2015-11" db="EMBL/GenBank/DDBJ databases">
        <authorList>
            <person name="Sahl J."/>
            <person name="Wagner D."/>
            <person name="Keim P."/>
        </authorList>
    </citation>
    <scope>NUCLEOTIDE SEQUENCE [LARGE SCALE GENOMIC DNA]</scope>
    <source>
        <strain evidence="1 2">BDU18</strain>
    </source>
</reference>
<evidence type="ECO:0000313" key="1">
    <source>
        <dbReference type="EMBL" id="KWZ38268.1"/>
    </source>
</evidence>
<comment type="caution">
    <text evidence="1">The sequence shown here is derived from an EMBL/GenBank/DDBJ whole genome shotgun (WGS) entry which is preliminary data.</text>
</comment>
<accession>A0ABR5T512</accession>
<dbReference type="EMBL" id="LNJQ01000004">
    <property type="protein sequence ID" value="KWZ38268.1"/>
    <property type="molecule type" value="Genomic_DNA"/>
</dbReference>
<evidence type="ECO:0000313" key="2">
    <source>
        <dbReference type="Proteomes" id="UP000070255"/>
    </source>
</evidence>
<organism evidence="1 2">
    <name type="scientific">Burkholderia savannae</name>
    <dbReference type="NCBI Taxonomy" id="1637837"/>
    <lineage>
        <taxon>Bacteria</taxon>
        <taxon>Pseudomonadati</taxon>
        <taxon>Pseudomonadota</taxon>
        <taxon>Betaproteobacteria</taxon>
        <taxon>Burkholderiales</taxon>
        <taxon>Burkholderiaceae</taxon>
        <taxon>Burkholderia</taxon>
        <taxon>pseudomallei group</taxon>
    </lineage>
</organism>
<proteinExistence type="predicted"/>
<dbReference type="Proteomes" id="UP000070255">
    <property type="component" value="Unassembled WGS sequence"/>
</dbReference>